<dbReference type="Proteomes" id="UP001164794">
    <property type="component" value="Chromosome"/>
</dbReference>
<dbReference type="EMBL" id="CP098251">
    <property type="protein sequence ID" value="WAV92104.1"/>
    <property type="molecule type" value="Genomic_DNA"/>
</dbReference>
<feature type="transmembrane region" description="Helical" evidence="1">
    <location>
        <begin position="12"/>
        <end position="33"/>
    </location>
</feature>
<organism evidence="2">
    <name type="scientific">Oxalobacter aliiformigenes</name>
    <dbReference type="NCBI Taxonomy" id="2946593"/>
    <lineage>
        <taxon>Bacteria</taxon>
        <taxon>Pseudomonadati</taxon>
        <taxon>Pseudomonadota</taxon>
        <taxon>Betaproteobacteria</taxon>
        <taxon>Burkholderiales</taxon>
        <taxon>Oxalobacteraceae</taxon>
        <taxon>Oxalobacter</taxon>
    </lineage>
</organism>
<dbReference type="EMBL" id="CP098248">
    <property type="protein sequence ID" value="WAV97903.1"/>
    <property type="molecule type" value="Genomic_DNA"/>
</dbReference>
<protein>
    <submittedName>
        <fullName evidence="2">Uncharacterized protein</fullName>
    </submittedName>
</protein>
<keyword evidence="1" id="KW-0472">Membrane</keyword>
<sequence>MMSTQTKSQVVGSFIGAVFVCFLAIGVILGSAYGSRQKAEFNPLPYALGSVYDADTFSGLSTHHASYDVDASANRS</sequence>
<dbReference type="Proteomes" id="UP001164819">
    <property type="component" value="Chromosome"/>
</dbReference>
<proteinExistence type="predicted"/>
<accession>A0A9E9NZ70</accession>
<name>A0A9E9NZ70_9BURK</name>
<evidence type="ECO:0000256" key="1">
    <source>
        <dbReference type="SAM" id="Phobius"/>
    </source>
</evidence>
<keyword evidence="1" id="KW-0812">Transmembrane</keyword>
<evidence type="ECO:0000313" key="4">
    <source>
        <dbReference type="Proteomes" id="UP001164794"/>
    </source>
</evidence>
<evidence type="ECO:0000313" key="2">
    <source>
        <dbReference type="EMBL" id="WAV92104.1"/>
    </source>
</evidence>
<dbReference type="AlphaFoldDB" id="A0A9E9NZ70"/>
<gene>
    <name evidence="3" type="ORF">NB645_04030</name>
    <name evidence="2" type="ORF">NB646_05145</name>
</gene>
<keyword evidence="1" id="KW-1133">Transmembrane helix</keyword>
<keyword evidence="4" id="KW-1185">Reference proteome</keyword>
<reference evidence="2" key="2">
    <citation type="journal article" date="2022" name="Front. Microbiol.">
        <title>New perspectives on an old grouping: The genomic and phenotypic variability of Oxalobacter formigenes and the implications for calcium oxalate stone prevention.</title>
        <authorList>
            <person name="Chmiel J.A."/>
            <person name="Carr C."/>
            <person name="Stuivenberg G.A."/>
            <person name="Venema R."/>
            <person name="Chanyi R.M."/>
            <person name="Al K.F."/>
            <person name="Giguere D."/>
            <person name="Say H."/>
            <person name="Akouris P.P."/>
            <person name="Dominguez Romero S.A."/>
            <person name="Kwong A."/>
            <person name="Tai V."/>
            <person name="Koval S.F."/>
            <person name="Razvi H."/>
            <person name="Bjazevic J."/>
            <person name="Burton J.P."/>
        </authorList>
    </citation>
    <scope>NUCLEOTIDE SEQUENCE</scope>
    <source>
        <strain evidence="2">OxK</strain>
    </source>
</reference>
<reference evidence="3" key="1">
    <citation type="journal article" date="2022" name="Front. Microbiol.">
        <title>New perspectives on an old grouping: The genomic and phenotypic variability of Oxalobacter formigenes and the implications for calcium oxalate stone prevention.</title>
        <authorList>
            <person name="Chmiel J.A."/>
            <person name="Carr C."/>
            <person name="Stuivenberg G.A."/>
            <person name="Venema R."/>
            <person name="Chanyi R.M."/>
            <person name="Al K.F."/>
            <person name="Giguere D."/>
            <person name="Say H."/>
            <person name="Akouris P.P."/>
            <person name="Dominguez Romero S.A."/>
            <person name="Kwong A."/>
            <person name="Tai V."/>
            <person name="Koval S.F."/>
            <person name="Razvi H."/>
            <person name="Bjazevic J."/>
            <person name="Burton J.P."/>
        </authorList>
    </citation>
    <scope>NUCLEOTIDE SEQUENCE</scope>
    <source>
        <strain evidence="3">HOxNP-1</strain>
    </source>
</reference>
<dbReference type="RefSeq" id="WP_269265482.1">
    <property type="nucleotide sequence ID" value="NZ_CP098248.1"/>
</dbReference>
<evidence type="ECO:0000313" key="3">
    <source>
        <dbReference type="EMBL" id="WAV97903.1"/>
    </source>
</evidence>